<name>A0ABZ2SS87_9ENTE</name>
<evidence type="ECO:0008006" key="3">
    <source>
        <dbReference type="Google" id="ProtNLM"/>
    </source>
</evidence>
<evidence type="ECO:0000313" key="1">
    <source>
        <dbReference type="EMBL" id="WYJ78629.1"/>
    </source>
</evidence>
<gene>
    <name evidence="1" type="ORF">DOK79_000134</name>
</gene>
<dbReference type="EMBL" id="CP147250">
    <property type="protein sequence ID" value="WYJ78629.1"/>
    <property type="molecule type" value="Genomic_DNA"/>
</dbReference>
<dbReference type="Proteomes" id="UP000664360">
    <property type="component" value="Chromosome"/>
</dbReference>
<evidence type="ECO:0000313" key="2">
    <source>
        <dbReference type="Proteomes" id="UP000664360"/>
    </source>
</evidence>
<reference evidence="1 2" key="2">
    <citation type="submission" date="2024-03" db="EMBL/GenBank/DDBJ databases">
        <title>The Genome Sequence of Enterococcus sp. DIV1094.</title>
        <authorList>
            <consortium name="The Broad Institute Genomics Platform"/>
            <consortium name="The Broad Institute Microbial Omics Core"/>
            <consortium name="The Broad Institute Genomic Center for Infectious Diseases"/>
            <person name="Earl A."/>
            <person name="Manson A."/>
            <person name="Gilmore M."/>
            <person name="Schwartman J."/>
            <person name="Shea T."/>
            <person name="Abouelleil A."/>
            <person name="Cao P."/>
            <person name="Chapman S."/>
            <person name="Cusick C."/>
            <person name="Young S."/>
            <person name="Neafsey D."/>
            <person name="Nusbaum C."/>
            <person name="Birren B."/>
        </authorList>
    </citation>
    <scope>NUCLEOTIDE SEQUENCE [LARGE SCALE GENOMIC DNA]</scope>
    <source>
        <strain evidence="1 2">DIV1094</strain>
    </source>
</reference>
<proteinExistence type="predicted"/>
<keyword evidence="2" id="KW-1185">Reference proteome</keyword>
<reference evidence="1 2" key="1">
    <citation type="submission" date="2021-03" db="EMBL/GenBank/DDBJ databases">
        <authorList>
            <person name="Gilmore M.S."/>
            <person name="Schwartzman J."/>
            <person name="Van Tyne D."/>
            <person name="Martin M."/>
            <person name="Earl A.M."/>
            <person name="Manson A.L."/>
            <person name="Straub T."/>
            <person name="Salamzade R."/>
            <person name="Saavedra J."/>
            <person name="Lebreton F."/>
            <person name="Prichula J."/>
            <person name="Schaufler K."/>
            <person name="Gaca A."/>
            <person name="Sgardioli B."/>
            <person name="Wagenaar J."/>
            <person name="Strong T."/>
        </authorList>
    </citation>
    <scope>NUCLEOTIDE SEQUENCE [LARGE SCALE GENOMIC DNA]</scope>
    <source>
        <strain evidence="1 2">DIV1094</strain>
    </source>
</reference>
<organism evidence="1 2">
    <name type="scientific">Candidatus Enterococcus mangumiae</name>
    <dbReference type="NCBI Taxonomy" id="2230878"/>
    <lineage>
        <taxon>Bacteria</taxon>
        <taxon>Bacillati</taxon>
        <taxon>Bacillota</taxon>
        <taxon>Bacilli</taxon>
        <taxon>Lactobacillales</taxon>
        <taxon>Enterococcaceae</taxon>
        <taxon>Enterococcus</taxon>
    </lineage>
</organism>
<sequence>MTDFEENFNPYVDIAKDAYVGHLKRFTYGSKKYTQKIF</sequence>
<protein>
    <recommendedName>
        <fullName evidence="3">Transposase</fullName>
    </recommendedName>
</protein>
<accession>A0ABZ2SS87</accession>